<keyword evidence="1" id="KW-0805">Transcription regulation</keyword>
<dbReference type="Pfam" id="PF00440">
    <property type="entry name" value="TetR_N"/>
    <property type="match status" value="1"/>
</dbReference>
<dbReference type="Pfam" id="PF17940">
    <property type="entry name" value="TetR_C_31"/>
    <property type="match status" value="1"/>
</dbReference>
<evidence type="ECO:0000256" key="4">
    <source>
        <dbReference type="PROSITE-ProRule" id="PRU00335"/>
    </source>
</evidence>
<sequence>MTAGTRPRRHDPERRDRIIDACLDVVATRGVEGTTQRRVAAAADVPLGSMTYHFAGREELLREAFGRFARQAAAQFDRRMAEAPDREAALRAVVRLIMQDVFATQRDLVLSHELYTLAARDPAFRDLTNDWMRRSRDALGRHFDPATCRVLDAFVEGMTIHRALDTEPADGVDVLDAVRRLAGTVSSRPSA</sequence>
<evidence type="ECO:0000256" key="3">
    <source>
        <dbReference type="ARBA" id="ARBA00023163"/>
    </source>
</evidence>
<reference evidence="6 7" key="1">
    <citation type="submission" date="2017-02" db="EMBL/GenBank/DDBJ databases">
        <authorList>
            <person name="Peterson S.W."/>
        </authorList>
    </citation>
    <scope>NUCLEOTIDE SEQUENCE [LARGE SCALE GENOMIC DNA]</scope>
    <source>
        <strain evidence="6 7">DSM 21481</strain>
    </source>
</reference>
<dbReference type="OrthoDB" id="6929199at2"/>
<dbReference type="Proteomes" id="UP000189777">
    <property type="component" value="Unassembled WGS sequence"/>
</dbReference>
<evidence type="ECO:0000256" key="2">
    <source>
        <dbReference type="ARBA" id="ARBA00023125"/>
    </source>
</evidence>
<dbReference type="InterPro" id="IPR009057">
    <property type="entry name" value="Homeodomain-like_sf"/>
</dbReference>
<accession>A0A1T5KB67</accession>
<feature type="domain" description="HTH tetR-type" evidence="5">
    <location>
        <begin position="12"/>
        <end position="72"/>
    </location>
</feature>
<dbReference type="InterPro" id="IPR036271">
    <property type="entry name" value="Tet_transcr_reg_TetR-rel_C_sf"/>
</dbReference>
<keyword evidence="2 4" id="KW-0238">DNA-binding</keyword>
<evidence type="ECO:0000256" key="1">
    <source>
        <dbReference type="ARBA" id="ARBA00023015"/>
    </source>
</evidence>
<dbReference type="RefSeq" id="WP_079574013.1">
    <property type="nucleotide sequence ID" value="NZ_FUZQ01000003.1"/>
</dbReference>
<dbReference type="GO" id="GO:0003677">
    <property type="term" value="F:DNA binding"/>
    <property type="evidence" value="ECO:0007669"/>
    <property type="project" value="UniProtKB-UniRule"/>
</dbReference>
<organism evidence="6 7">
    <name type="scientific">Krasilnikoviella flava</name>
    <dbReference type="NCBI Taxonomy" id="526729"/>
    <lineage>
        <taxon>Bacteria</taxon>
        <taxon>Bacillati</taxon>
        <taxon>Actinomycetota</taxon>
        <taxon>Actinomycetes</taxon>
        <taxon>Micrococcales</taxon>
        <taxon>Promicromonosporaceae</taxon>
        <taxon>Krasilnikoviella</taxon>
    </lineage>
</organism>
<dbReference type="PRINTS" id="PR00455">
    <property type="entry name" value="HTHTETR"/>
</dbReference>
<dbReference type="Gene3D" id="1.10.357.10">
    <property type="entry name" value="Tetracycline Repressor, domain 2"/>
    <property type="match status" value="1"/>
</dbReference>
<dbReference type="STRING" id="526729.SAMN04324258_2014"/>
<gene>
    <name evidence="6" type="ORF">SAMN04324258_2014</name>
</gene>
<dbReference type="PROSITE" id="PS50977">
    <property type="entry name" value="HTH_TETR_2"/>
    <property type="match status" value="1"/>
</dbReference>
<name>A0A1T5KB67_9MICO</name>
<keyword evidence="7" id="KW-1185">Reference proteome</keyword>
<dbReference type="InterPro" id="IPR001647">
    <property type="entry name" value="HTH_TetR"/>
</dbReference>
<dbReference type="PANTHER" id="PTHR47506:SF6">
    <property type="entry name" value="HTH-TYPE TRANSCRIPTIONAL REPRESSOR NEMR"/>
    <property type="match status" value="1"/>
</dbReference>
<dbReference type="InterPro" id="IPR041583">
    <property type="entry name" value="TetR_C_31"/>
</dbReference>
<evidence type="ECO:0000313" key="7">
    <source>
        <dbReference type="Proteomes" id="UP000189777"/>
    </source>
</evidence>
<dbReference type="AlphaFoldDB" id="A0A1T5KB67"/>
<evidence type="ECO:0000259" key="5">
    <source>
        <dbReference type="PROSITE" id="PS50977"/>
    </source>
</evidence>
<evidence type="ECO:0000313" key="6">
    <source>
        <dbReference type="EMBL" id="SKC60907.1"/>
    </source>
</evidence>
<keyword evidence="3" id="KW-0804">Transcription</keyword>
<protein>
    <submittedName>
        <fullName evidence="6">Transcriptional regulator, TetR family</fullName>
    </submittedName>
</protein>
<dbReference type="EMBL" id="FUZQ01000003">
    <property type="protein sequence ID" value="SKC60907.1"/>
    <property type="molecule type" value="Genomic_DNA"/>
</dbReference>
<dbReference type="PANTHER" id="PTHR47506">
    <property type="entry name" value="TRANSCRIPTIONAL REGULATORY PROTEIN"/>
    <property type="match status" value="1"/>
</dbReference>
<dbReference type="SUPFAM" id="SSF46689">
    <property type="entry name" value="Homeodomain-like"/>
    <property type="match status" value="1"/>
</dbReference>
<dbReference type="SUPFAM" id="SSF48498">
    <property type="entry name" value="Tetracyclin repressor-like, C-terminal domain"/>
    <property type="match status" value="1"/>
</dbReference>
<feature type="DNA-binding region" description="H-T-H motif" evidence="4">
    <location>
        <begin position="35"/>
        <end position="54"/>
    </location>
</feature>
<proteinExistence type="predicted"/>